<dbReference type="InterPro" id="IPR005647">
    <property type="entry name" value="Mnd1"/>
</dbReference>
<dbReference type="Pfam" id="PF03962">
    <property type="entry name" value="Mnd1"/>
    <property type="match status" value="1"/>
</dbReference>
<dbReference type="KEGG" id="soy:115881044"/>
<keyword evidence="7" id="KW-0469">Meiosis</keyword>
<dbReference type="RefSeq" id="XP_030754265.1">
    <property type="nucleotide sequence ID" value="XM_030898405.1"/>
</dbReference>
<evidence type="ECO:0000256" key="5">
    <source>
        <dbReference type="ARBA" id="ARBA00023172"/>
    </source>
</evidence>
<dbReference type="PIRSF" id="PIRSF026991">
    <property type="entry name" value="Mnd1"/>
    <property type="match status" value="1"/>
</dbReference>
<dbReference type="GO" id="GO:0007131">
    <property type="term" value="P:reciprocal meiotic recombination"/>
    <property type="evidence" value="ECO:0007669"/>
    <property type="project" value="InterPro"/>
</dbReference>
<dbReference type="Pfam" id="PF18517">
    <property type="entry name" value="LZ3wCH"/>
    <property type="match status" value="1"/>
</dbReference>
<evidence type="ECO:0000256" key="8">
    <source>
        <dbReference type="PIRNR" id="PIRNR026991"/>
    </source>
</evidence>
<dbReference type="InParanoid" id="A0A6J2XU00"/>
<evidence type="ECO:0000313" key="13">
    <source>
        <dbReference type="RefSeq" id="XP_030754265.1"/>
    </source>
</evidence>
<evidence type="ECO:0000259" key="11">
    <source>
        <dbReference type="Pfam" id="PF18517"/>
    </source>
</evidence>
<dbReference type="OrthoDB" id="273345at2759"/>
<dbReference type="GO" id="GO:0005634">
    <property type="term" value="C:nucleus"/>
    <property type="evidence" value="ECO:0007669"/>
    <property type="project" value="UniProtKB-SubCell"/>
</dbReference>
<dbReference type="AlphaFoldDB" id="A0A6J2XU00"/>
<evidence type="ECO:0000313" key="12">
    <source>
        <dbReference type="Proteomes" id="UP000504635"/>
    </source>
</evidence>
<feature type="domain" description="Leucine zipper with capping helix" evidence="11">
    <location>
        <begin position="150"/>
        <end position="203"/>
    </location>
</feature>
<evidence type="ECO:0000256" key="7">
    <source>
        <dbReference type="ARBA" id="ARBA00023254"/>
    </source>
</evidence>
<sequence length="203" mass="23079">MAKKGLSVEEKKGRMLELFYETGECYQIKELEKVAPKLKGIVVNSVKDIVEKLVDDGLVDTDKIGTSVYFWAFPSKATKNKSKNLNDLIKEQKKVTETLEALEKSVEASKNTKTDEDELAKILAEIKAMEKEIDTAKKKLNAYKENGSKKVKAMAKKTAELKDAANRWTDNIFAIKSWCKKKFPVEDKDIDKQFGIPDDFDYI</sequence>
<organism evidence="12 13">
    <name type="scientific">Sitophilus oryzae</name>
    <name type="common">Rice weevil</name>
    <name type="synonym">Curculio oryzae</name>
    <dbReference type="NCBI Taxonomy" id="7048"/>
    <lineage>
        <taxon>Eukaryota</taxon>
        <taxon>Metazoa</taxon>
        <taxon>Ecdysozoa</taxon>
        <taxon>Arthropoda</taxon>
        <taxon>Hexapoda</taxon>
        <taxon>Insecta</taxon>
        <taxon>Pterygota</taxon>
        <taxon>Neoptera</taxon>
        <taxon>Endopterygota</taxon>
        <taxon>Coleoptera</taxon>
        <taxon>Polyphaga</taxon>
        <taxon>Cucujiformia</taxon>
        <taxon>Curculionidae</taxon>
        <taxon>Dryophthorinae</taxon>
        <taxon>Sitophilus</taxon>
    </lineage>
</organism>
<proteinExistence type="inferred from homology"/>
<evidence type="ECO:0000256" key="9">
    <source>
        <dbReference type="SAM" id="Coils"/>
    </source>
</evidence>
<gene>
    <name evidence="13" type="primary">LOC115881044</name>
</gene>
<dbReference type="GO" id="GO:0003690">
    <property type="term" value="F:double-stranded DNA binding"/>
    <property type="evidence" value="ECO:0007669"/>
    <property type="project" value="InterPro"/>
</dbReference>
<keyword evidence="6 8" id="KW-0539">Nucleus</keyword>
<keyword evidence="4 9" id="KW-0175">Coiled coil</keyword>
<protein>
    <recommendedName>
        <fullName evidence="3 8">Meiotic nuclear division protein 1 homolog</fullName>
    </recommendedName>
</protein>
<feature type="domain" description="Mnd1 HTH" evidence="10">
    <location>
        <begin position="15"/>
        <end position="74"/>
    </location>
</feature>
<comment type="subcellular location">
    <subcellularLocation>
        <location evidence="1 8">Nucleus</location>
    </subcellularLocation>
</comment>
<dbReference type="PANTHER" id="PTHR31398:SF0">
    <property type="entry name" value="MEIOTIC NUCLEAR DIVISION PROTEIN 1 HOMOLOG"/>
    <property type="match status" value="1"/>
</dbReference>
<accession>A0A6J2XU00</accession>
<comment type="similarity">
    <text evidence="2 8">Belongs to the MND1 family.</text>
</comment>
<dbReference type="PANTHER" id="PTHR31398">
    <property type="entry name" value="MEIOTIC NUCLEAR DIVISION PROTEIN 1 HOMOLOG"/>
    <property type="match status" value="1"/>
</dbReference>
<keyword evidence="12" id="KW-1185">Reference proteome</keyword>
<dbReference type="InterPro" id="IPR040661">
    <property type="entry name" value="LZ3wCH"/>
</dbReference>
<evidence type="ECO:0000256" key="2">
    <source>
        <dbReference type="ARBA" id="ARBA00005981"/>
    </source>
</evidence>
<comment type="function">
    <text evidence="8">Required for proper homologous chromosome pairing and efficient cross-over and intragenic recombination during meiosis.</text>
</comment>
<name>A0A6J2XU00_SITOR</name>
<evidence type="ECO:0000259" key="10">
    <source>
        <dbReference type="Pfam" id="PF03962"/>
    </source>
</evidence>
<keyword evidence="5" id="KW-0233">DNA recombination</keyword>
<evidence type="ECO:0000256" key="1">
    <source>
        <dbReference type="ARBA" id="ARBA00004123"/>
    </source>
</evidence>
<dbReference type="GeneID" id="115881044"/>
<dbReference type="Proteomes" id="UP000504635">
    <property type="component" value="Unplaced"/>
</dbReference>
<evidence type="ECO:0000256" key="4">
    <source>
        <dbReference type="ARBA" id="ARBA00023054"/>
    </source>
</evidence>
<evidence type="ECO:0000256" key="3">
    <source>
        <dbReference type="ARBA" id="ARBA00013726"/>
    </source>
</evidence>
<evidence type="ECO:0000256" key="6">
    <source>
        <dbReference type="ARBA" id="ARBA00023242"/>
    </source>
</evidence>
<reference evidence="13" key="1">
    <citation type="submission" date="2025-08" db="UniProtKB">
        <authorList>
            <consortium name="RefSeq"/>
        </authorList>
    </citation>
    <scope>IDENTIFICATION</scope>
    <source>
        <tissue evidence="13">Gonads</tissue>
    </source>
</reference>
<feature type="coiled-coil region" evidence="9">
    <location>
        <begin position="85"/>
        <end position="146"/>
    </location>
</feature>
<dbReference type="InterPro" id="IPR040453">
    <property type="entry name" value="Mnd1_HTH"/>
</dbReference>